<dbReference type="Proteomes" id="UP000248840">
    <property type="component" value="Unassembled WGS sequence"/>
</dbReference>
<dbReference type="EMBL" id="QLSZ01000005">
    <property type="protein sequence ID" value="RAR72466.1"/>
    <property type="molecule type" value="Genomic_DNA"/>
</dbReference>
<proteinExistence type="predicted"/>
<evidence type="ECO:0000313" key="2">
    <source>
        <dbReference type="Proteomes" id="UP000248840"/>
    </source>
</evidence>
<dbReference type="OrthoDB" id="645138at2"/>
<reference evidence="1 2" key="1">
    <citation type="submission" date="2018-06" db="EMBL/GenBank/DDBJ databases">
        <title>Genomic Encyclopedia of Archaeal and Bacterial Type Strains, Phase II (KMG-II): from individual species to whole genera.</title>
        <authorList>
            <person name="Goeker M."/>
        </authorList>
    </citation>
    <scope>NUCLEOTIDE SEQUENCE [LARGE SCALE GENOMIC DNA]</scope>
    <source>
        <strain evidence="1 2">DSM 25663</strain>
    </source>
</reference>
<accession>A0A328YQU3</accession>
<dbReference type="AlphaFoldDB" id="A0A328YQU3"/>
<evidence type="ECO:0000313" key="1">
    <source>
        <dbReference type="EMBL" id="RAR72466.1"/>
    </source>
</evidence>
<comment type="caution">
    <text evidence="1">The sequence shown here is derived from an EMBL/GenBank/DDBJ whole genome shotgun (WGS) entry which is preliminary data.</text>
</comment>
<keyword evidence="2" id="KW-1185">Reference proteome</keyword>
<sequence>MAKNKSLFKIEGTLDDVTFYKSADGYLVRTKGGVSRERMMKDPAFERTRENMGEFGHCASMGKMLRSATDGLAKKAKDSKLSSRLQKAMSEVKKLDGHSARGQRKVSEGVCTDAGRNVLKGFDFNMNAPLKSVLDFPIELDVESGKTVLTHFKPKEDLNYPQGATHFSLQSAFLNLDFSTGIYNIKKSDVLNVPIDLNESTLIMDPNGAPEGSGTHFYFLFIAFYQEVNGELYLLKNGSYNVLNIIGVV</sequence>
<protein>
    <submittedName>
        <fullName evidence="1">Uncharacterized protein</fullName>
    </submittedName>
</protein>
<dbReference type="RefSeq" id="WP_112112959.1">
    <property type="nucleotide sequence ID" value="NZ_QLSZ01000005.1"/>
</dbReference>
<gene>
    <name evidence="1" type="ORF">CLV55_10531</name>
</gene>
<organism evidence="1 2">
    <name type="scientific">Flavobacterium aciduliphilum</name>
    <dbReference type="NCBI Taxonomy" id="1101402"/>
    <lineage>
        <taxon>Bacteria</taxon>
        <taxon>Pseudomonadati</taxon>
        <taxon>Bacteroidota</taxon>
        <taxon>Flavobacteriia</taxon>
        <taxon>Flavobacteriales</taxon>
        <taxon>Flavobacteriaceae</taxon>
        <taxon>Flavobacterium</taxon>
    </lineage>
</organism>
<name>A0A328YQU3_9FLAO</name>